<dbReference type="EnsemblPlants" id="LPERR07G01860.1">
    <property type="protein sequence ID" value="LPERR07G01860.1"/>
    <property type="gene ID" value="LPERR07G01860"/>
</dbReference>
<reference evidence="1" key="3">
    <citation type="submission" date="2015-04" db="UniProtKB">
        <authorList>
            <consortium name="EnsemblPlants"/>
        </authorList>
    </citation>
    <scope>IDENTIFICATION</scope>
</reference>
<dbReference type="HOGENOM" id="CLU_1808995_0_0_1"/>
<organism evidence="1 2">
    <name type="scientific">Leersia perrieri</name>
    <dbReference type="NCBI Taxonomy" id="77586"/>
    <lineage>
        <taxon>Eukaryota</taxon>
        <taxon>Viridiplantae</taxon>
        <taxon>Streptophyta</taxon>
        <taxon>Embryophyta</taxon>
        <taxon>Tracheophyta</taxon>
        <taxon>Spermatophyta</taxon>
        <taxon>Magnoliopsida</taxon>
        <taxon>Liliopsida</taxon>
        <taxon>Poales</taxon>
        <taxon>Poaceae</taxon>
        <taxon>BOP clade</taxon>
        <taxon>Oryzoideae</taxon>
        <taxon>Oryzeae</taxon>
        <taxon>Oryzinae</taxon>
        <taxon>Leersia</taxon>
    </lineage>
</organism>
<dbReference type="AlphaFoldDB" id="A0A0D9WV63"/>
<proteinExistence type="predicted"/>
<dbReference type="Proteomes" id="UP000032180">
    <property type="component" value="Chromosome 7"/>
</dbReference>
<dbReference type="STRING" id="77586.A0A0D9WV63"/>
<reference evidence="1 2" key="1">
    <citation type="submission" date="2012-08" db="EMBL/GenBank/DDBJ databases">
        <title>Oryza genome evolution.</title>
        <authorList>
            <person name="Wing R.A."/>
        </authorList>
    </citation>
    <scope>NUCLEOTIDE SEQUENCE</scope>
</reference>
<dbReference type="Gramene" id="LPERR07G01860.1">
    <property type="protein sequence ID" value="LPERR07G01860.1"/>
    <property type="gene ID" value="LPERR07G01860"/>
</dbReference>
<evidence type="ECO:0000313" key="1">
    <source>
        <dbReference type="EnsemblPlants" id="LPERR07G01860.1"/>
    </source>
</evidence>
<keyword evidence="2" id="KW-1185">Reference proteome</keyword>
<name>A0A0D9WV63_9ORYZ</name>
<accession>A0A0D9WV63</accession>
<sequence>MQANMHVHLVKNFWYGNAPYQRKCTDMHHDFTDSKSFEELNPRAILLVVDHIKSAKGNFTMLAFPSATSGCETSSNILTQGLCSMFYSILISHRKNAREINVLKSFGRMGRRGFSGNDYRTLCRFPDMSESDKKNVEGSGIDS</sequence>
<reference evidence="2" key="2">
    <citation type="submission" date="2013-12" db="EMBL/GenBank/DDBJ databases">
        <authorList>
            <person name="Yu Y."/>
            <person name="Lee S."/>
            <person name="de Baynast K."/>
            <person name="Wissotski M."/>
            <person name="Liu L."/>
            <person name="Talag J."/>
            <person name="Goicoechea J."/>
            <person name="Angelova A."/>
            <person name="Jetty R."/>
            <person name="Kudrna D."/>
            <person name="Golser W."/>
            <person name="Rivera L."/>
            <person name="Zhang J."/>
            <person name="Wing R."/>
        </authorList>
    </citation>
    <scope>NUCLEOTIDE SEQUENCE</scope>
</reference>
<protein>
    <submittedName>
        <fullName evidence="1">Uncharacterized protein</fullName>
    </submittedName>
</protein>
<evidence type="ECO:0000313" key="2">
    <source>
        <dbReference type="Proteomes" id="UP000032180"/>
    </source>
</evidence>